<feature type="signal peptide" evidence="1">
    <location>
        <begin position="1"/>
        <end position="21"/>
    </location>
</feature>
<dbReference type="EMBL" id="GGFJ01012437">
    <property type="protein sequence ID" value="MBW61578.1"/>
    <property type="molecule type" value="Transcribed_RNA"/>
</dbReference>
<feature type="chain" id="PRO_5015005660" evidence="1">
    <location>
        <begin position="22"/>
        <end position="104"/>
    </location>
</feature>
<name>A0A2M4C9B9_9DIPT</name>
<keyword evidence="1" id="KW-0732">Signal</keyword>
<dbReference type="AlphaFoldDB" id="A0A2M4C9B9"/>
<proteinExistence type="predicted"/>
<organism evidence="2">
    <name type="scientific">Anopheles marajoara</name>
    <dbReference type="NCBI Taxonomy" id="58244"/>
    <lineage>
        <taxon>Eukaryota</taxon>
        <taxon>Metazoa</taxon>
        <taxon>Ecdysozoa</taxon>
        <taxon>Arthropoda</taxon>
        <taxon>Hexapoda</taxon>
        <taxon>Insecta</taxon>
        <taxon>Pterygota</taxon>
        <taxon>Neoptera</taxon>
        <taxon>Endopterygota</taxon>
        <taxon>Diptera</taxon>
        <taxon>Nematocera</taxon>
        <taxon>Culicoidea</taxon>
        <taxon>Culicidae</taxon>
        <taxon>Anophelinae</taxon>
        <taxon>Anopheles</taxon>
    </lineage>
</organism>
<reference evidence="2" key="1">
    <citation type="submission" date="2018-01" db="EMBL/GenBank/DDBJ databases">
        <title>An insight into the sialome of Amazonian anophelines.</title>
        <authorList>
            <person name="Ribeiro J.M."/>
            <person name="Scarpassa V."/>
            <person name="Calvo E."/>
        </authorList>
    </citation>
    <scope>NUCLEOTIDE SEQUENCE</scope>
    <source>
        <tissue evidence="2">Salivary glands</tissue>
    </source>
</reference>
<protein>
    <submittedName>
        <fullName evidence="2">Putative secreted protein</fullName>
    </submittedName>
</protein>
<evidence type="ECO:0000256" key="1">
    <source>
        <dbReference type="SAM" id="SignalP"/>
    </source>
</evidence>
<sequence length="104" mass="11276">MVSGILSLCVCLSACVCVCVCVPVLESVGVPVSADVFVSIHYPQTLPSPPTIFCFSIPLLFCQVLLRDSPCVASWFVLFAKNISSKIIYDKAECFVSFFLSCVL</sequence>
<accession>A0A2M4C9B9</accession>
<evidence type="ECO:0000313" key="2">
    <source>
        <dbReference type="EMBL" id="MBW61578.1"/>
    </source>
</evidence>